<feature type="transmembrane region" description="Helical" evidence="5">
    <location>
        <begin position="304"/>
        <end position="322"/>
    </location>
</feature>
<feature type="transmembrane region" description="Helical" evidence="5">
    <location>
        <begin position="91"/>
        <end position="115"/>
    </location>
</feature>
<feature type="transmembrane region" description="Helical" evidence="5">
    <location>
        <begin position="206"/>
        <end position="225"/>
    </location>
</feature>
<feature type="transmembrane region" description="Helical" evidence="5">
    <location>
        <begin position="127"/>
        <end position="148"/>
    </location>
</feature>
<sequence>MHCGREVMKLLLLRKEVRSLLKRKNGDAGDGGTFFEDLQATIFSELCSSEGARRMQQRLCGPTVALSFNFLVSVGIIMLNKLVLGKVGFNYPIFLTFLHYLLSWVLMAILNAVFLLPAAPPAKSTPFSSLLALGVVMSLSSGLANVSLKYNSVGFYQMAKIAVTPTIVLSEFMFLKKIVSFQKALALSIVSIGVAVATVTDLEFQFFGACIALAWIVPSAINKILWSNLQQQDNWTALALMWKTTPITLFFLVPLMPWLDPPGILSFSWNFYNSSAIFLSAFLGFLLQLSGALALGATSATSHVVLGQFKTCVILLGGFLLFRSNPGALSICGAITALAGMSLYTYLSMLVSEQKTTNAALRQSLSFSLSRSRLCKDASDLQNGGATGESV</sequence>
<accession>A0A6V7P2L6</accession>
<feature type="transmembrane region" description="Helical" evidence="5">
    <location>
        <begin position="184"/>
        <end position="200"/>
    </location>
</feature>
<comment type="subcellular location">
    <subcellularLocation>
        <location evidence="1">Membrane</location>
        <topology evidence="1">Multi-pass membrane protein</topology>
    </subcellularLocation>
</comment>
<evidence type="ECO:0000256" key="2">
    <source>
        <dbReference type="ARBA" id="ARBA00022692"/>
    </source>
</evidence>
<proteinExistence type="predicted"/>
<evidence type="ECO:0000256" key="1">
    <source>
        <dbReference type="ARBA" id="ARBA00004141"/>
    </source>
</evidence>
<dbReference type="InterPro" id="IPR050186">
    <property type="entry name" value="TPT_transporter"/>
</dbReference>
<protein>
    <recommendedName>
        <fullName evidence="6">Sugar phosphate transporter domain-containing protein</fullName>
    </recommendedName>
</protein>
<feature type="transmembrane region" description="Helical" evidence="5">
    <location>
        <begin position="276"/>
        <end position="297"/>
    </location>
</feature>
<dbReference type="InterPro" id="IPR004853">
    <property type="entry name" value="Sugar_P_trans_dom"/>
</dbReference>
<evidence type="ECO:0000256" key="3">
    <source>
        <dbReference type="ARBA" id="ARBA00022989"/>
    </source>
</evidence>
<organism evidence="7">
    <name type="scientific">Ananas comosus var. bracteatus</name>
    <name type="common">red pineapple</name>
    <dbReference type="NCBI Taxonomy" id="296719"/>
    <lineage>
        <taxon>Eukaryota</taxon>
        <taxon>Viridiplantae</taxon>
        <taxon>Streptophyta</taxon>
        <taxon>Embryophyta</taxon>
        <taxon>Tracheophyta</taxon>
        <taxon>Spermatophyta</taxon>
        <taxon>Magnoliopsida</taxon>
        <taxon>Liliopsida</taxon>
        <taxon>Poales</taxon>
        <taxon>Bromeliaceae</taxon>
        <taxon>Bromelioideae</taxon>
        <taxon>Ananas</taxon>
    </lineage>
</organism>
<evidence type="ECO:0000256" key="4">
    <source>
        <dbReference type="ARBA" id="ARBA00023136"/>
    </source>
</evidence>
<dbReference type="AlphaFoldDB" id="A0A6V7P2L6"/>
<evidence type="ECO:0000259" key="6">
    <source>
        <dbReference type="Pfam" id="PF03151"/>
    </source>
</evidence>
<dbReference type="PANTHER" id="PTHR11132">
    <property type="entry name" value="SOLUTE CARRIER FAMILY 35"/>
    <property type="match status" value="1"/>
</dbReference>
<dbReference type="GO" id="GO:0016020">
    <property type="term" value="C:membrane"/>
    <property type="evidence" value="ECO:0007669"/>
    <property type="project" value="UniProtKB-SubCell"/>
</dbReference>
<keyword evidence="3 5" id="KW-1133">Transmembrane helix</keyword>
<keyword evidence="4 5" id="KW-0472">Membrane</keyword>
<feature type="transmembrane region" description="Helical" evidence="5">
    <location>
        <begin position="59"/>
        <end position="79"/>
    </location>
</feature>
<dbReference type="EMBL" id="LR862144">
    <property type="protein sequence ID" value="CAD1824854.1"/>
    <property type="molecule type" value="Genomic_DNA"/>
</dbReference>
<evidence type="ECO:0000256" key="5">
    <source>
        <dbReference type="SAM" id="Phobius"/>
    </source>
</evidence>
<feature type="transmembrane region" description="Helical" evidence="5">
    <location>
        <begin position="328"/>
        <end position="347"/>
    </location>
</feature>
<name>A0A6V7P2L6_ANACO</name>
<feature type="transmembrane region" description="Helical" evidence="5">
    <location>
        <begin position="237"/>
        <end position="256"/>
    </location>
</feature>
<keyword evidence="2 5" id="KW-0812">Transmembrane</keyword>
<feature type="domain" description="Sugar phosphate transporter" evidence="6">
    <location>
        <begin position="68"/>
        <end position="344"/>
    </location>
</feature>
<reference evidence="7" key="1">
    <citation type="submission" date="2020-07" db="EMBL/GenBank/DDBJ databases">
        <authorList>
            <person name="Lin J."/>
        </authorList>
    </citation>
    <scope>NUCLEOTIDE SEQUENCE</scope>
</reference>
<gene>
    <name evidence="7" type="ORF">CB5_LOCUS8065</name>
</gene>
<evidence type="ECO:0000313" key="7">
    <source>
        <dbReference type="EMBL" id="CAD1824854.1"/>
    </source>
</evidence>
<dbReference type="Pfam" id="PF03151">
    <property type="entry name" value="TPT"/>
    <property type="match status" value="1"/>
</dbReference>